<evidence type="ECO:0008006" key="4">
    <source>
        <dbReference type="Google" id="ProtNLM"/>
    </source>
</evidence>
<proteinExistence type="predicted"/>
<evidence type="ECO:0000313" key="3">
    <source>
        <dbReference type="Proteomes" id="UP000011651"/>
    </source>
</evidence>
<keyword evidence="1" id="KW-0472">Membrane</keyword>
<feature type="transmembrane region" description="Helical" evidence="1">
    <location>
        <begin position="86"/>
        <end position="105"/>
    </location>
</feature>
<dbReference type="InterPro" id="IPR009898">
    <property type="entry name" value="DUF1440"/>
</dbReference>
<gene>
    <name evidence="2" type="ORF">HALTITAN_3090</name>
</gene>
<sequence>MAGAIGGLLATVPMTLAMESLYRPLPRKERYPLPPRELTQNLLQKVEADALLDEEQRVELSLVSHFGYGALAGALYPYTRQRAEHPLVYGSSYGVAIWAANYFGWIPALQILPPPHRQPANRRRLMIVAHLVWGAGTVWIGECLANRRDVPSRQRLN</sequence>
<dbReference type="EMBL" id="AOPO01000023">
    <property type="protein sequence ID" value="ELY20236.1"/>
    <property type="molecule type" value="Genomic_DNA"/>
</dbReference>
<accession>L9U6J1</accession>
<dbReference type="PATRIC" id="fig|1204738.3.peg.4635"/>
<dbReference type="RefSeq" id="WP_009288521.1">
    <property type="nucleotide sequence ID" value="NZ_AOPO01000023.1"/>
</dbReference>
<protein>
    <recommendedName>
        <fullName evidence="4">DUF1440 domain-containing protein</fullName>
    </recommendedName>
</protein>
<evidence type="ECO:0000313" key="2">
    <source>
        <dbReference type="EMBL" id="ELY20236.1"/>
    </source>
</evidence>
<keyword evidence="1" id="KW-0812">Transmembrane</keyword>
<reference evidence="2 3" key="1">
    <citation type="journal article" date="2013" name="Genome Announc.">
        <title>Draft Genome of the Marine Gammaproteobacterium Halomonas titanicae.</title>
        <authorList>
            <person name="Sanchez-Porro C."/>
            <person name="de la Haba R.R."/>
            <person name="Cruz-Hernandez N."/>
            <person name="Gonzalez J.M."/>
            <person name="Reyes-Guirao C."/>
            <person name="Navarro-Sampedro L."/>
            <person name="Carballo M."/>
            <person name="Ventosa A."/>
        </authorList>
    </citation>
    <scope>NUCLEOTIDE SEQUENCE [LARGE SCALE GENOMIC DNA]</scope>
    <source>
        <strain evidence="2 3">BH1</strain>
    </source>
</reference>
<feature type="transmembrane region" description="Helical" evidence="1">
    <location>
        <begin position="125"/>
        <end position="145"/>
    </location>
</feature>
<evidence type="ECO:0000256" key="1">
    <source>
        <dbReference type="SAM" id="Phobius"/>
    </source>
</evidence>
<name>L9U6J1_9GAMM</name>
<keyword evidence="1" id="KW-1133">Transmembrane helix</keyword>
<organism evidence="2 3">
    <name type="scientific">Vreelandella titanicae BH1</name>
    <dbReference type="NCBI Taxonomy" id="1204738"/>
    <lineage>
        <taxon>Bacteria</taxon>
        <taxon>Pseudomonadati</taxon>
        <taxon>Pseudomonadota</taxon>
        <taxon>Gammaproteobacteria</taxon>
        <taxon>Oceanospirillales</taxon>
        <taxon>Halomonadaceae</taxon>
        <taxon>Vreelandella</taxon>
    </lineage>
</organism>
<dbReference type="Pfam" id="PF07274">
    <property type="entry name" value="DUF1440"/>
    <property type="match status" value="1"/>
</dbReference>
<dbReference type="Proteomes" id="UP000011651">
    <property type="component" value="Unassembled WGS sequence"/>
</dbReference>
<dbReference type="AlphaFoldDB" id="L9U6J1"/>
<comment type="caution">
    <text evidence="2">The sequence shown here is derived from an EMBL/GenBank/DDBJ whole genome shotgun (WGS) entry which is preliminary data.</text>
</comment>